<dbReference type="Proteomes" id="UP001153076">
    <property type="component" value="Unassembled WGS sequence"/>
</dbReference>
<feature type="region of interest" description="Disordered" evidence="5">
    <location>
        <begin position="108"/>
        <end position="186"/>
    </location>
</feature>
<feature type="domain" description="SWIM-type" evidence="6">
    <location>
        <begin position="574"/>
        <end position="606"/>
    </location>
</feature>
<dbReference type="EMBL" id="JAKOGI010001349">
    <property type="protein sequence ID" value="KAJ8426100.1"/>
    <property type="molecule type" value="Genomic_DNA"/>
</dbReference>
<feature type="compositionally biased region" description="Basic residues" evidence="5">
    <location>
        <begin position="704"/>
        <end position="713"/>
    </location>
</feature>
<feature type="compositionally biased region" description="Acidic residues" evidence="5">
    <location>
        <begin position="293"/>
        <end position="306"/>
    </location>
</feature>
<feature type="compositionally biased region" description="Polar residues" evidence="5">
    <location>
        <begin position="108"/>
        <end position="120"/>
    </location>
</feature>
<evidence type="ECO:0000313" key="8">
    <source>
        <dbReference type="Proteomes" id="UP001153076"/>
    </source>
</evidence>
<name>A0A9Q1GT24_9CARY</name>
<evidence type="ECO:0000259" key="6">
    <source>
        <dbReference type="PROSITE" id="PS50966"/>
    </source>
</evidence>
<gene>
    <name evidence="7" type="ORF">Cgig2_001268</name>
</gene>
<feature type="compositionally biased region" description="Acidic residues" evidence="5">
    <location>
        <begin position="277"/>
        <end position="286"/>
    </location>
</feature>
<feature type="region of interest" description="Disordered" evidence="5">
    <location>
        <begin position="704"/>
        <end position="768"/>
    </location>
</feature>
<feature type="compositionally biased region" description="Acidic residues" evidence="5">
    <location>
        <begin position="259"/>
        <end position="268"/>
    </location>
</feature>
<feature type="region of interest" description="Disordered" evidence="5">
    <location>
        <begin position="649"/>
        <end position="673"/>
    </location>
</feature>
<feature type="compositionally biased region" description="Polar residues" evidence="5">
    <location>
        <begin position="154"/>
        <end position="164"/>
    </location>
</feature>
<evidence type="ECO:0000313" key="7">
    <source>
        <dbReference type="EMBL" id="KAJ8426100.1"/>
    </source>
</evidence>
<evidence type="ECO:0000256" key="3">
    <source>
        <dbReference type="ARBA" id="ARBA00022833"/>
    </source>
</evidence>
<organism evidence="7 8">
    <name type="scientific">Carnegiea gigantea</name>
    <dbReference type="NCBI Taxonomy" id="171969"/>
    <lineage>
        <taxon>Eukaryota</taxon>
        <taxon>Viridiplantae</taxon>
        <taxon>Streptophyta</taxon>
        <taxon>Embryophyta</taxon>
        <taxon>Tracheophyta</taxon>
        <taxon>Spermatophyta</taxon>
        <taxon>Magnoliopsida</taxon>
        <taxon>eudicotyledons</taxon>
        <taxon>Gunneridae</taxon>
        <taxon>Pentapetalae</taxon>
        <taxon>Caryophyllales</taxon>
        <taxon>Cactineae</taxon>
        <taxon>Cactaceae</taxon>
        <taxon>Cactoideae</taxon>
        <taxon>Echinocereeae</taxon>
        <taxon>Carnegiea</taxon>
    </lineage>
</organism>
<dbReference type="Pfam" id="PF04434">
    <property type="entry name" value="SWIM"/>
    <property type="match status" value="1"/>
</dbReference>
<keyword evidence="8" id="KW-1185">Reference proteome</keyword>
<dbReference type="InterPro" id="IPR007527">
    <property type="entry name" value="Znf_SWIM"/>
</dbReference>
<dbReference type="AlphaFoldDB" id="A0A9Q1GT24"/>
<keyword evidence="1" id="KW-0479">Metal-binding</keyword>
<keyword evidence="3" id="KW-0862">Zinc</keyword>
<accession>A0A9Q1GT24</accession>
<feature type="compositionally biased region" description="Basic and acidic residues" evidence="5">
    <location>
        <begin position="714"/>
        <end position="732"/>
    </location>
</feature>
<reference evidence="7" key="1">
    <citation type="submission" date="2022-04" db="EMBL/GenBank/DDBJ databases">
        <title>Carnegiea gigantea Genome sequencing and assembly v2.</title>
        <authorList>
            <person name="Copetti D."/>
            <person name="Sanderson M.J."/>
            <person name="Burquez A."/>
            <person name="Wojciechowski M.F."/>
        </authorList>
    </citation>
    <scope>NUCLEOTIDE SEQUENCE</scope>
    <source>
        <strain evidence="7">SGP5-SGP5p</strain>
        <tissue evidence="7">Aerial part</tissue>
    </source>
</reference>
<protein>
    <recommendedName>
        <fullName evidence="6">SWIM-type domain-containing protein</fullName>
    </recommendedName>
</protein>
<feature type="compositionally biased region" description="Basic and acidic residues" evidence="5">
    <location>
        <begin position="659"/>
        <end position="672"/>
    </location>
</feature>
<evidence type="ECO:0000256" key="2">
    <source>
        <dbReference type="ARBA" id="ARBA00022771"/>
    </source>
</evidence>
<proteinExistence type="predicted"/>
<feature type="compositionally biased region" description="Pro residues" evidence="5">
    <location>
        <begin position="747"/>
        <end position="757"/>
    </location>
</feature>
<dbReference type="PANTHER" id="PTHR31973:SF187">
    <property type="entry name" value="MUTATOR TRANSPOSASE MUDRA PROTEIN"/>
    <property type="match status" value="1"/>
</dbReference>
<dbReference type="InterPro" id="IPR006564">
    <property type="entry name" value="Znf_PMZ"/>
</dbReference>
<dbReference type="PROSITE" id="PS50966">
    <property type="entry name" value="ZF_SWIM"/>
    <property type="match status" value="1"/>
</dbReference>
<sequence length="768" mass="87582">MFAISNVDLDRYQMIDLHRDVYVEGRKCGVDVPEYVGFVFCPPGSNRKLPLESDEDWRNLVSLWECNDGKIPIYMLALNTPSMYTLESRQAGRTNEKWADSLIITLNSQPNASPKNSTRCASKIQGPKSPMQKSQSPQKYKEPQPTEPLAPLSFQPQPTNANSTPQIPPLPSQPLSSIHHEPEATQPELELPNLSVDLSAYLFSQTISTSQPEVPSLDAINVGLGGLEAYDLRDLSQPRGVSDYDYDREFGEGSSNGDGDNDSDESVDPDFNVLDVQEGDGEEECSESLVDSAENDSNDGSDVDGFENDKIPRHIDAEGEDDDGNPTENLWNKMYENENMWENKMAPHLWVAEQLVTDFKVNPSIDAGNMQKLVMERYGVSVPSHACHRAKKLLKSWGLVKAFEDIFPECKRRICDVHYYRNFSTEYPGTKLHMLFWTAYNAYNKHVHNQAIEAIKKESVAAYDWLLGEPVENWARYTFPVHLKCPNNTTNFVESFNGKIELYRHKPVFTLLEEIRRKFMKTIANRFNVGKSWPGHVVPRVKMIITKTELESRGCIVTPAGRGLFEVLDGNTTFTVNLTEHHCDCMMWDITGIPCKHGIQCILRERQDIDLYIHEAYSIKSYLQTYNVVMHPIKDPIFWKERECPKLGPPPVQLKRGRPPREKRRDRTEKRKVYTRTNTLRCSIYKQFGHNSRSHREGNVLQIRRGKDKPRKPKVGEKRRVGRPSKVDENTLKKVKTTEGTSSQPVQPQPSSIPPPSTRQTRSQTKQA</sequence>
<evidence type="ECO:0000256" key="5">
    <source>
        <dbReference type="SAM" id="MobiDB-lite"/>
    </source>
</evidence>
<comment type="caution">
    <text evidence="7">The sequence shown here is derived from an EMBL/GenBank/DDBJ whole genome shotgun (WGS) entry which is preliminary data.</text>
</comment>
<dbReference type="OrthoDB" id="1298500at2759"/>
<dbReference type="PANTHER" id="PTHR31973">
    <property type="entry name" value="POLYPROTEIN, PUTATIVE-RELATED"/>
    <property type="match status" value="1"/>
</dbReference>
<dbReference type="SMART" id="SM00575">
    <property type="entry name" value="ZnF_PMZ"/>
    <property type="match status" value="1"/>
</dbReference>
<dbReference type="GO" id="GO:0008270">
    <property type="term" value="F:zinc ion binding"/>
    <property type="evidence" value="ECO:0007669"/>
    <property type="project" value="UniProtKB-KW"/>
</dbReference>
<feature type="compositionally biased region" description="Low complexity" evidence="5">
    <location>
        <begin position="758"/>
        <end position="768"/>
    </location>
</feature>
<keyword evidence="2 4" id="KW-0863">Zinc-finger</keyword>
<evidence type="ECO:0000256" key="1">
    <source>
        <dbReference type="ARBA" id="ARBA00022723"/>
    </source>
</evidence>
<feature type="region of interest" description="Disordered" evidence="5">
    <location>
        <begin position="237"/>
        <end position="308"/>
    </location>
</feature>
<evidence type="ECO:0000256" key="4">
    <source>
        <dbReference type="PROSITE-ProRule" id="PRU00325"/>
    </source>
</evidence>